<keyword evidence="5" id="KW-1185">Reference proteome</keyword>
<reference evidence="4 5" key="1">
    <citation type="submission" date="2022-07" db="EMBL/GenBank/DDBJ databases">
        <title>Methylomonas rivi sp. nov., Methylomonas rosea sp. nov., Methylomonas aureus sp. nov. and Methylomonas subterranea sp. nov., four novel methanotrophs isolated from a freshwater creek and the deep terrestrial subsurface.</title>
        <authorList>
            <person name="Abin C."/>
            <person name="Sankaranarayanan K."/>
            <person name="Garner C."/>
            <person name="Sindelar R."/>
            <person name="Kotary K."/>
            <person name="Garner R."/>
            <person name="Barclay S."/>
            <person name="Lawson P."/>
            <person name="Krumholz L."/>
        </authorList>
    </citation>
    <scope>NUCLEOTIDE SEQUENCE [LARGE SCALE GENOMIC DNA]</scope>
    <source>
        <strain evidence="4 5">WSC-6</strain>
    </source>
</reference>
<accession>A0ABT1U7Z7</accession>
<protein>
    <submittedName>
        <fullName evidence="4">Integrase family protein</fullName>
    </submittedName>
</protein>
<evidence type="ECO:0000256" key="1">
    <source>
        <dbReference type="ARBA" id="ARBA00008857"/>
    </source>
</evidence>
<dbReference type="Proteomes" id="UP001524586">
    <property type="component" value="Unassembled WGS sequence"/>
</dbReference>
<dbReference type="InterPro" id="IPR038488">
    <property type="entry name" value="Integrase_DNA-bd_sf"/>
</dbReference>
<dbReference type="Pfam" id="PF13356">
    <property type="entry name" value="Arm-DNA-bind_3"/>
    <property type="match status" value="1"/>
</dbReference>
<evidence type="ECO:0000313" key="4">
    <source>
        <dbReference type="EMBL" id="MCQ8129975.1"/>
    </source>
</evidence>
<dbReference type="InterPro" id="IPR050808">
    <property type="entry name" value="Phage_Integrase"/>
</dbReference>
<evidence type="ECO:0000256" key="2">
    <source>
        <dbReference type="ARBA" id="ARBA00022908"/>
    </source>
</evidence>
<dbReference type="Gene3D" id="3.30.160.390">
    <property type="entry name" value="Integrase, DNA-binding domain"/>
    <property type="match status" value="1"/>
</dbReference>
<dbReference type="RefSeq" id="WP_256616403.1">
    <property type="nucleotide sequence ID" value="NZ_JANIBK010000114.1"/>
</dbReference>
<comment type="similarity">
    <text evidence="1">Belongs to the 'phage' integrase family.</text>
</comment>
<dbReference type="PANTHER" id="PTHR30629:SF2">
    <property type="entry name" value="PROPHAGE INTEGRASE INTS-RELATED"/>
    <property type="match status" value="1"/>
</dbReference>
<organism evidence="4 5">
    <name type="scientific">Methylomonas rivi</name>
    <dbReference type="NCBI Taxonomy" id="2952226"/>
    <lineage>
        <taxon>Bacteria</taxon>
        <taxon>Pseudomonadati</taxon>
        <taxon>Pseudomonadota</taxon>
        <taxon>Gammaproteobacteria</taxon>
        <taxon>Methylococcales</taxon>
        <taxon>Methylococcaceae</taxon>
        <taxon>Methylomonas</taxon>
    </lineage>
</organism>
<evidence type="ECO:0000259" key="3">
    <source>
        <dbReference type="Pfam" id="PF13356"/>
    </source>
</evidence>
<dbReference type="InterPro" id="IPR025166">
    <property type="entry name" value="Integrase_DNA_bind_dom"/>
</dbReference>
<comment type="caution">
    <text evidence="4">The sequence shown here is derived from an EMBL/GenBank/DDBJ whole genome shotgun (WGS) entry which is preliminary data.</text>
</comment>
<evidence type="ECO:0000313" key="5">
    <source>
        <dbReference type="Proteomes" id="UP001524586"/>
    </source>
</evidence>
<keyword evidence="2" id="KW-0229">DNA integration</keyword>
<feature type="domain" description="Integrase DNA-binding" evidence="3">
    <location>
        <begin position="64"/>
        <end position="147"/>
    </location>
</feature>
<proteinExistence type="inferred from homology"/>
<sequence>MQRRARTRKPQGLAGFFCAKKCREMQGHAPQTVTQLVIRVKFTPIRITAYHFRCHSMAKNLNKDTVYRAAKPKDKDYTINDGECLALLVKTNGSKLWRFIYRFGGKQNRLGFGSYPETSLESARRKAEAAREQIANGIDPSATRKQEKADNQQAVEAQIRLDAGLPLINSFEYVNRAQYLDERWRMMQAWADYLDVLKSGAQVIQFPRQA</sequence>
<gene>
    <name evidence="4" type="ORF">NP596_16060</name>
</gene>
<dbReference type="EMBL" id="JANIBK010000114">
    <property type="protein sequence ID" value="MCQ8129975.1"/>
    <property type="molecule type" value="Genomic_DNA"/>
</dbReference>
<name>A0ABT1U7Z7_9GAMM</name>
<dbReference type="PANTHER" id="PTHR30629">
    <property type="entry name" value="PROPHAGE INTEGRASE"/>
    <property type="match status" value="1"/>
</dbReference>